<dbReference type="KEGG" id="asy:AUT07_00602"/>
<dbReference type="InterPro" id="IPR036890">
    <property type="entry name" value="HATPase_C_sf"/>
</dbReference>
<dbReference type="Pfam" id="PF08676">
    <property type="entry name" value="MutL_C"/>
    <property type="match status" value="1"/>
</dbReference>
<dbReference type="FunFam" id="3.30.565.10:FF:000003">
    <property type="entry name" value="DNA mismatch repair endonuclease MutL"/>
    <property type="match status" value="1"/>
</dbReference>
<dbReference type="SUPFAM" id="SSF54211">
    <property type="entry name" value="Ribosomal protein S5 domain 2-like"/>
    <property type="match status" value="1"/>
</dbReference>
<keyword evidence="3 5" id="KW-0227">DNA damage</keyword>
<accession>A0A0X9VJH4</accession>
<dbReference type="InterPro" id="IPR042121">
    <property type="entry name" value="MutL_C_regsub"/>
</dbReference>
<dbReference type="PATRIC" id="fig|634113.3.peg.568"/>
<dbReference type="InterPro" id="IPR014721">
    <property type="entry name" value="Ribsml_uS5_D2-typ_fold_subgr"/>
</dbReference>
<dbReference type="Pfam" id="PF13589">
    <property type="entry name" value="HATPase_c_3"/>
    <property type="match status" value="1"/>
</dbReference>
<dbReference type="GO" id="GO:0030983">
    <property type="term" value="F:mismatched DNA binding"/>
    <property type="evidence" value="ECO:0007669"/>
    <property type="project" value="InterPro"/>
</dbReference>
<dbReference type="InterPro" id="IPR038973">
    <property type="entry name" value="MutL/Mlh/Pms-like"/>
</dbReference>
<dbReference type="Pfam" id="PF01119">
    <property type="entry name" value="DNA_mis_repair"/>
    <property type="match status" value="1"/>
</dbReference>
<dbReference type="InterPro" id="IPR037198">
    <property type="entry name" value="MutL_C_sf"/>
</dbReference>
<dbReference type="PANTHER" id="PTHR10073">
    <property type="entry name" value="DNA MISMATCH REPAIR PROTEIN MLH, PMS, MUTL"/>
    <property type="match status" value="1"/>
</dbReference>
<evidence type="ECO:0000313" key="8">
    <source>
        <dbReference type="Proteomes" id="UP000069926"/>
    </source>
</evidence>
<evidence type="ECO:0000256" key="2">
    <source>
        <dbReference type="ARBA" id="ARBA00021975"/>
    </source>
</evidence>
<dbReference type="Proteomes" id="UP000069926">
    <property type="component" value="Chromosome"/>
</dbReference>
<feature type="domain" description="DNA mismatch repair protein S5" evidence="6">
    <location>
        <begin position="219"/>
        <end position="336"/>
    </location>
</feature>
<dbReference type="GO" id="GO:0016887">
    <property type="term" value="F:ATP hydrolysis activity"/>
    <property type="evidence" value="ECO:0007669"/>
    <property type="project" value="InterPro"/>
</dbReference>
<dbReference type="EMBL" id="CP013920">
    <property type="protein sequence ID" value="AMA65155.1"/>
    <property type="molecule type" value="Genomic_DNA"/>
</dbReference>
<dbReference type="InterPro" id="IPR042120">
    <property type="entry name" value="MutL_C_dimsub"/>
</dbReference>
<evidence type="ECO:0000256" key="5">
    <source>
        <dbReference type="HAMAP-Rule" id="MF_00149"/>
    </source>
</evidence>
<dbReference type="Gene3D" id="3.30.230.10">
    <property type="match status" value="1"/>
</dbReference>
<evidence type="ECO:0000256" key="4">
    <source>
        <dbReference type="ARBA" id="ARBA00023204"/>
    </source>
</evidence>
<name>A0A0X9VJH4_9GAMM</name>
<reference evidence="7 8" key="1">
    <citation type="submission" date="2016-01" db="EMBL/GenBank/DDBJ databases">
        <title>Genome sequence of Ca. Arsenophonus lipopteni, the exclusive symbiont of a blood sucking fly Lipoptena cervi (Diptera: Hippoboscidae).</title>
        <authorList>
            <person name="Novakova E."/>
            <person name="Hypsa V."/>
            <person name="Nguyen P."/>
            <person name="Husnik F."/>
            <person name="Darby A.C."/>
        </authorList>
    </citation>
    <scope>NUCLEOTIDE SEQUENCE [LARGE SCALE GENOMIC DNA]</scope>
    <source>
        <strain evidence="7 8">CB</strain>
    </source>
</reference>
<dbReference type="InterPro" id="IPR014762">
    <property type="entry name" value="DNA_mismatch_repair_CS"/>
</dbReference>
<dbReference type="Gene3D" id="3.30.1540.20">
    <property type="entry name" value="MutL, C-terminal domain, dimerisation subdomain"/>
    <property type="match status" value="1"/>
</dbReference>
<dbReference type="GO" id="GO:0032300">
    <property type="term" value="C:mismatch repair complex"/>
    <property type="evidence" value="ECO:0007669"/>
    <property type="project" value="InterPro"/>
</dbReference>
<dbReference type="GO" id="GO:0140664">
    <property type="term" value="F:ATP-dependent DNA damage sensor activity"/>
    <property type="evidence" value="ECO:0007669"/>
    <property type="project" value="InterPro"/>
</dbReference>
<keyword evidence="4 5" id="KW-0234">DNA repair</keyword>
<dbReference type="RefSeq" id="WP_066283963.1">
    <property type="nucleotide sequence ID" value="NZ_CP013920.1"/>
</dbReference>
<dbReference type="InterPro" id="IPR002099">
    <property type="entry name" value="MutL/Mlh/PMS"/>
</dbReference>
<dbReference type="CDD" id="cd03482">
    <property type="entry name" value="MutL_Trans_MutL"/>
    <property type="match status" value="1"/>
</dbReference>
<dbReference type="InterPro" id="IPR020568">
    <property type="entry name" value="Ribosomal_Su5_D2-typ_SF"/>
</dbReference>
<organism evidence="7 8">
    <name type="scientific">Candidatus Arsenophonus lipoptenae</name>
    <dbReference type="NCBI Taxonomy" id="634113"/>
    <lineage>
        <taxon>Bacteria</taxon>
        <taxon>Pseudomonadati</taxon>
        <taxon>Pseudomonadota</taxon>
        <taxon>Gammaproteobacteria</taxon>
        <taxon>Enterobacterales</taxon>
        <taxon>Morganellaceae</taxon>
        <taxon>Arsenophonus</taxon>
    </lineage>
</organism>
<dbReference type="SUPFAM" id="SSF118116">
    <property type="entry name" value="DNA mismatch repair protein MutL"/>
    <property type="match status" value="1"/>
</dbReference>
<protein>
    <recommendedName>
        <fullName evidence="2 5">DNA mismatch repair protein MutL</fullName>
    </recommendedName>
</protein>
<evidence type="ECO:0000256" key="3">
    <source>
        <dbReference type="ARBA" id="ARBA00022763"/>
    </source>
</evidence>
<keyword evidence="8" id="KW-1185">Reference proteome</keyword>
<comment type="function">
    <text evidence="5">This protein is involved in the repair of mismatches in DNA. It is required for dam-dependent methyl-directed DNA mismatch repair. May act as a 'molecular matchmaker', a protein that promotes the formation of a stable complex between two or more DNA-binding proteins in an ATP-dependent manner without itself being part of a final effector complex.</text>
</comment>
<dbReference type="AlphaFoldDB" id="A0A0X9VJH4"/>
<dbReference type="PANTHER" id="PTHR10073:SF12">
    <property type="entry name" value="DNA MISMATCH REPAIR PROTEIN MLH1"/>
    <property type="match status" value="1"/>
</dbReference>
<comment type="similarity">
    <text evidence="1 5">Belongs to the DNA mismatch repair MutL/HexB family.</text>
</comment>
<dbReference type="InterPro" id="IPR020667">
    <property type="entry name" value="DNA_mismatch_repair_MutL"/>
</dbReference>
<dbReference type="NCBIfam" id="TIGR00585">
    <property type="entry name" value="mutl"/>
    <property type="match status" value="1"/>
</dbReference>
<dbReference type="CDD" id="cd16926">
    <property type="entry name" value="HATPase_MutL-MLH-PMS-like"/>
    <property type="match status" value="1"/>
</dbReference>
<dbReference type="Gene3D" id="3.30.1370.100">
    <property type="entry name" value="MutL, C-terminal domain, regulatory subdomain"/>
    <property type="match status" value="1"/>
</dbReference>
<dbReference type="STRING" id="634113.AUT07_00602"/>
<dbReference type="GO" id="GO:0006298">
    <property type="term" value="P:mismatch repair"/>
    <property type="evidence" value="ECO:0007669"/>
    <property type="project" value="UniProtKB-UniRule"/>
</dbReference>
<evidence type="ECO:0000313" key="7">
    <source>
        <dbReference type="EMBL" id="AMA65155.1"/>
    </source>
</evidence>
<evidence type="ECO:0000256" key="1">
    <source>
        <dbReference type="ARBA" id="ARBA00006082"/>
    </source>
</evidence>
<gene>
    <name evidence="5 7" type="primary">mutL</name>
    <name evidence="7" type="ORF">AUT07_00602</name>
</gene>
<dbReference type="PROSITE" id="PS00058">
    <property type="entry name" value="DNA_MISMATCH_REPAIR_1"/>
    <property type="match status" value="1"/>
</dbReference>
<evidence type="ECO:0000259" key="6">
    <source>
        <dbReference type="SMART" id="SM01340"/>
    </source>
</evidence>
<dbReference type="SMART" id="SM01340">
    <property type="entry name" value="DNA_mis_repair"/>
    <property type="match status" value="1"/>
</dbReference>
<dbReference type="NCBIfam" id="NF000948">
    <property type="entry name" value="PRK00095.1-1"/>
    <property type="match status" value="1"/>
</dbReference>
<dbReference type="InterPro" id="IPR014790">
    <property type="entry name" value="MutL_C"/>
</dbReference>
<dbReference type="HAMAP" id="MF_00149">
    <property type="entry name" value="DNA_mis_repair"/>
    <property type="match status" value="1"/>
</dbReference>
<dbReference type="SUPFAM" id="SSF55874">
    <property type="entry name" value="ATPase domain of HSP90 chaperone/DNA topoisomerase II/histidine kinase"/>
    <property type="match status" value="1"/>
</dbReference>
<sequence>MSEIRILSPKLVSQIAAGEVVERPSSVVKELIENSLDAGANSIDIEIDHGGVTRIRVHDNGIGISKKDLSLALERHATSKINTLEDLTKIKSLGFRGEALSSISSVSRLILTSRVDGQIEGWQVYAEGHEMSFTLKPIAHPIGTTVEVFDLFYNTPVRRKFLRTEKTEFNHIDEIIRRIALSRFDVKINLSHNSKLVRQYRSINTKNNIKNEEQYKRRLAIICGDNFTRNSLTLYWVKDDLEIKGWIIRPNLDNNSKFQYYYVNGRIIRDRIINHAIRQAYADVLQEEQNLAYVLYLNIDPNNIDVNVHPTKLEIRFHQSRLVHDFIYQGLINTLKKQKNLQQCCQQYDQLIINKTQKINSIVGLQQNSVVKEKLFKSYNVDDCLFIKNNTIGTMSKFNKSNINSLSETDSLYYPNKVEVDNVIFSRERVEFDQKLLNNISERENKNIAISSFSIKQNYTFSKILTIYLKKFALIESYFGIGLLSLIEAKKYLKINQLIPADINKGLKIQPLLMPVKLILEDWEIDTFYRVKILLNKLGFDVNIFDSEIIIHGVSCPLRSQNMVIFFPKLLKYLSQNIFCQLYDLIIWIADQIINKEQVWTITNAMHLLIDFELIYPELIKKPPKKLIQIIDFQSTIAALTNE</sequence>
<proteinExistence type="inferred from homology"/>
<dbReference type="GO" id="GO:0005524">
    <property type="term" value="F:ATP binding"/>
    <property type="evidence" value="ECO:0007669"/>
    <property type="project" value="InterPro"/>
</dbReference>
<dbReference type="OrthoDB" id="9763467at2"/>
<dbReference type="Gene3D" id="3.30.565.10">
    <property type="entry name" value="Histidine kinase-like ATPase, C-terminal domain"/>
    <property type="match status" value="1"/>
</dbReference>
<dbReference type="InterPro" id="IPR013507">
    <property type="entry name" value="DNA_mismatch_S5_2-like"/>
</dbReference>